<dbReference type="EMBL" id="FTOQ01000010">
    <property type="protein sequence ID" value="SIT01099.1"/>
    <property type="molecule type" value="Genomic_DNA"/>
</dbReference>
<accession>A0A1N7NS85</accession>
<gene>
    <name evidence="1" type="ORF">SAMN05421759_1106</name>
</gene>
<protein>
    <submittedName>
        <fullName evidence="1">Uncharacterized protein</fullName>
    </submittedName>
</protein>
<evidence type="ECO:0000313" key="1">
    <source>
        <dbReference type="EMBL" id="SIT01099.1"/>
    </source>
</evidence>
<name>A0A1N7NS85_9RHOB</name>
<organism evidence="1 2">
    <name type="scientific">Roseivivax lentus</name>
    <dbReference type="NCBI Taxonomy" id="633194"/>
    <lineage>
        <taxon>Bacteria</taxon>
        <taxon>Pseudomonadati</taxon>
        <taxon>Pseudomonadota</taxon>
        <taxon>Alphaproteobacteria</taxon>
        <taxon>Rhodobacterales</taxon>
        <taxon>Roseobacteraceae</taxon>
        <taxon>Roseivivax</taxon>
    </lineage>
</organism>
<dbReference type="Proteomes" id="UP000186684">
    <property type="component" value="Unassembled WGS sequence"/>
</dbReference>
<dbReference type="STRING" id="633194.SAMN05421759_1106"/>
<dbReference type="RefSeq" id="WP_076449017.1">
    <property type="nucleotide sequence ID" value="NZ_FTOQ01000010.1"/>
</dbReference>
<reference evidence="2" key="1">
    <citation type="submission" date="2017-01" db="EMBL/GenBank/DDBJ databases">
        <authorList>
            <person name="Varghese N."/>
            <person name="Submissions S."/>
        </authorList>
    </citation>
    <scope>NUCLEOTIDE SEQUENCE [LARGE SCALE GENOMIC DNA]</scope>
    <source>
        <strain evidence="2">DSM 29430</strain>
    </source>
</reference>
<evidence type="ECO:0000313" key="2">
    <source>
        <dbReference type="Proteomes" id="UP000186684"/>
    </source>
</evidence>
<sequence>MENVRPHAGLFTDPSILTAVTGVSISWGGGVAVSGYSLTLVTSITATLAPALRALRLAGECPVEIEITDFRPLSEPSGALRVTAMRLDDALTFEEVADTGHAETRLTEDPQIGFMVRIFTKPYAAKGTGPPDFGLGLILPGPEDVGEWSLAEGRASGGPGARVLELRLTGAVGPAGEDTNAVSSALKARAVEPFVVAMAHILASLLPAALPPSPEPEAAPQVNGVGLLWLLDARSWYSASVYGAAPQAADLREAALKALPAQTSAPDDLLNFFLQVMFGTDNLRKTIVTAQGAPILSFSRAGRFRRALARWDSSGTAPFAPLLPGDLSATRPMPWLDVIFFLLEAQVLLCPFLEVGGGIDDDIEEPELEPLVARIHEDMPNRLSLYHTAMKIAGESDPYGHLVHIDIEDMPRIETETLYDAPPKDDYPRMPMEEMFTWEYIPADPDDPRTDPDTAIPKVLIVAGPGVTVLTSHSEAVRVEVLRTRDYGFPPWGEPIDPKQIFQPFFRPATPPPGNADPLGTYFSDGILVVEKPDGTQYALFAGIEVNVADGQPTAPLGDPDASFDLKYPNQGFGTNGYRADFDFVEYWSDRDSDHSRERLPLLRVLRAGDIRLAAAQSTTVAISAEIYDAPSISDVHRLWPHFIPLRERIVSLGNGFQDGAPTEFPSEFPTEMVPADRALSRLTGQVLPMLEMSDFTAVHLVPLTIDGDTVPTEHIFSWPDIFLLIVDVVVGFHPYAIALDIAEFIYAYNTSRDRYGRPVTTQDLVFMAIGIGLPISGYMAAQLGRGADILKARWTPPPSAADDTATILDDVEALAAKTADERDALAARLGDALMAASDTLGSAARVAGRSIGHLMDASRRTIIDPGLSHDYRRWLLQALVEQKKPLNPLGAFSP</sequence>
<dbReference type="AlphaFoldDB" id="A0A1N7NS85"/>
<keyword evidence="2" id="KW-1185">Reference proteome</keyword>
<proteinExistence type="predicted"/>